<keyword evidence="3" id="KW-1185">Reference proteome</keyword>
<proteinExistence type="predicted"/>
<dbReference type="STRING" id="118062.MCBB_0805"/>
<dbReference type="SUPFAM" id="SSF56300">
    <property type="entry name" value="Metallo-dependent phosphatases"/>
    <property type="match status" value="1"/>
</dbReference>
<dbReference type="InterPro" id="IPR004843">
    <property type="entry name" value="Calcineurin-like_PHP"/>
</dbReference>
<dbReference type="Pfam" id="PF00149">
    <property type="entry name" value="Metallophos"/>
    <property type="match status" value="1"/>
</dbReference>
<gene>
    <name evidence="2" type="ORF">MCBB_0805</name>
</gene>
<reference evidence="2 3" key="1">
    <citation type="submission" date="2016-08" db="EMBL/GenBank/DDBJ databases">
        <authorList>
            <person name="Seilhamer J.J."/>
        </authorList>
    </citation>
    <scope>NUCLEOTIDE SEQUENCE [LARGE SCALE GENOMIC DNA]</scope>
    <source>
        <strain evidence="2">Buetzberg</strain>
    </source>
</reference>
<dbReference type="CDD" id="cd07391">
    <property type="entry name" value="MPP_PF1019"/>
    <property type="match status" value="1"/>
</dbReference>
<dbReference type="OrthoDB" id="18264at2157"/>
<evidence type="ECO:0000313" key="3">
    <source>
        <dbReference type="Proteomes" id="UP000094707"/>
    </source>
</evidence>
<dbReference type="InterPro" id="IPR029052">
    <property type="entry name" value="Metallo-depent_PP-like"/>
</dbReference>
<dbReference type="InterPro" id="IPR004376">
    <property type="entry name" value="Pesterase_MJ0037"/>
</dbReference>
<accession>A0A1D3L169</accession>
<dbReference type="NCBIfam" id="TIGR00024">
    <property type="entry name" value="SbcD_rel_arch"/>
    <property type="match status" value="1"/>
</dbReference>
<sequence>MNKNHIYGAEIIDLAFLIEDTLILGDLHLGYEEALNAEGIMVPRFQYQKILTRLEEIIRKTHCNRVIINGDLKHEFGRITHQEWKEISNFIGFLKDNFQEVVLIKGNHDNFTRFIAERTNLKVYDRFSIGNYLILHGDKVPDDLEDIGEETLIIGHEHPCVGLKSGERLEKIKCFLKGSFKGKNLVVMPSFNFVTEGSDILHEKALSPFLRDRTVDVNDFEVFGVENFEVLYFGRVRDIIRVKEQFY</sequence>
<organism evidence="2 3">
    <name type="scientific">Methanobacterium congolense</name>
    <dbReference type="NCBI Taxonomy" id="118062"/>
    <lineage>
        <taxon>Archaea</taxon>
        <taxon>Methanobacteriati</taxon>
        <taxon>Methanobacteriota</taxon>
        <taxon>Methanomada group</taxon>
        <taxon>Methanobacteria</taxon>
        <taxon>Methanobacteriales</taxon>
        <taxon>Methanobacteriaceae</taxon>
        <taxon>Methanobacterium</taxon>
    </lineage>
</organism>
<evidence type="ECO:0000313" key="2">
    <source>
        <dbReference type="EMBL" id="SCG85371.1"/>
    </source>
</evidence>
<dbReference type="KEGG" id="mcub:MCBB_0805"/>
<dbReference type="PANTHER" id="PTHR39323">
    <property type="entry name" value="BLR1149 PROTEIN"/>
    <property type="match status" value="1"/>
</dbReference>
<dbReference type="PIRSF" id="PIRSF000887">
    <property type="entry name" value="Pesterase_MJ0037"/>
    <property type="match status" value="1"/>
</dbReference>
<evidence type="ECO:0000259" key="1">
    <source>
        <dbReference type="Pfam" id="PF00149"/>
    </source>
</evidence>
<dbReference type="GeneID" id="30411656"/>
<dbReference type="EMBL" id="LT607756">
    <property type="protein sequence ID" value="SCG85371.1"/>
    <property type="molecule type" value="Genomic_DNA"/>
</dbReference>
<dbReference type="Proteomes" id="UP000094707">
    <property type="component" value="Chromosome I"/>
</dbReference>
<dbReference type="InterPro" id="IPR024173">
    <property type="entry name" value="Pesterase_MJ0037-like"/>
</dbReference>
<dbReference type="PATRIC" id="fig|129848.4.peg.808"/>
<dbReference type="Gene3D" id="3.60.21.10">
    <property type="match status" value="1"/>
</dbReference>
<dbReference type="RefSeq" id="WP_071906546.1">
    <property type="nucleotide sequence ID" value="NZ_LT607756.1"/>
</dbReference>
<protein>
    <recommendedName>
        <fullName evidence="1">Calcineurin-like phosphoesterase domain-containing protein</fullName>
    </recommendedName>
</protein>
<dbReference type="PANTHER" id="PTHR39323:SF1">
    <property type="entry name" value="BLR1149 PROTEIN"/>
    <property type="match status" value="1"/>
</dbReference>
<dbReference type="AlphaFoldDB" id="A0A1D3L169"/>
<dbReference type="GO" id="GO:0016787">
    <property type="term" value="F:hydrolase activity"/>
    <property type="evidence" value="ECO:0007669"/>
    <property type="project" value="InterPro"/>
</dbReference>
<feature type="domain" description="Calcineurin-like phosphoesterase" evidence="1">
    <location>
        <begin position="22"/>
        <end position="147"/>
    </location>
</feature>
<name>A0A1D3L169_9EURY</name>